<dbReference type="OrthoDB" id="430354at2759"/>
<evidence type="ECO:0000313" key="1">
    <source>
        <dbReference type="EMBL" id="OWZ04454.1"/>
    </source>
</evidence>
<reference evidence="2" key="1">
    <citation type="submission" date="2017-03" db="EMBL/GenBank/DDBJ databases">
        <title>Phytopthora megakarya and P. palmivora, two closely related causual agents of cacao black pod achieved similar genome size and gene model numbers by different mechanisms.</title>
        <authorList>
            <person name="Ali S."/>
            <person name="Shao J."/>
            <person name="Larry D.J."/>
            <person name="Kronmiller B."/>
            <person name="Shen D."/>
            <person name="Strem M.D."/>
            <person name="Melnick R.L."/>
            <person name="Guiltinan M.J."/>
            <person name="Tyler B.M."/>
            <person name="Meinhardt L.W."/>
            <person name="Bailey B.A."/>
        </authorList>
    </citation>
    <scope>NUCLEOTIDE SEQUENCE [LARGE SCALE GENOMIC DNA]</scope>
    <source>
        <strain evidence="2">zdho120</strain>
    </source>
</reference>
<protein>
    <submittedName>
        <fullName evidence="1">Uncharacterized protein</fullName>
    </submittedName>
</protein>
<name>A0A225VH65_9STRA</name>
<accession>A0A225VH65</accession>
<dbReference type="AlphaFoldDB" id="A0A225VH65"/>
<sequence>MFRYAVFESPGFVTIKFWHIFSEFMKTRCVGVYGYALRRYVWTKKTRWFYCHDRQNFFSSQKLVWGNKDLFRLTWLKQDVLDAIYNNFLRSDFCGTTMAQFFARKTVKAVDVTPLWWKATETLQCGLFSYGSTRDQTMETTLSRCVI</sequence>
<comment type="caution">
    <text evidence="1">The sequence shown here is derived from an EMBL/GenBank/DDBJ whole genome shotgun (WGS) entry which is preliminary data.</text>
</comment>
<proteinExistence type="predicted"/>
<dbReference type="EMBL" id="NBNE01004955">
    <property type="protein sequence ID" value="OWZ04454.1"/>
    <property type="molecule type" value="Genomic_DNA"/>
</dbReference>
<evidence type="ECO:0000313" key="2">
    <source>
        <dbReference type="Proteomes" id="UP000198211"/>
    </source>
</evidence>
<dbReference type="Proteomes" id="UP000198211">
    <property type="component" value="Unassembled WGS sequence"/>
</dbReference>
<keyword evidence="2" id="KW-1185">Reference proteome</keyword>
<organism evidence="1 2">
    <name type="scientific">Phytophthora megakarya</name>
    <dbReference type="NCBI Taxonomy" id="4795"/>
    <lineage>
        <taxon>Eukaryota</taxon>
        <taxon>Sar</taxon>
        <taxon>Stramenopiles</taxon>
        <taxon>Oomycota</taxon>
        <taxon>Peronosporomycetes</taxon>
        <taxon>Peronosporales</taxon>
        <taxon>Peronosporaceae</taxon>
        <taxon>Phytophthora</taxon>
    </lineage>
</organism>
<gene>
    <name evidence="1" type="ORF">PHMEG_00023640</name>
</gene>
<dbReference type="STRING" id="4795.A0A225VH65"/>